<name>A0A1S2YFU8_CICAR</name>
<protein>
    <submittedName>
        <fullName evidence="3">MACPF domain-containing protein At4g24290-like</fullName>
    </submittedName>
</protein>
<dbReference type="AlphaFoldDB" id="A0A1S2YFU8"/>
<dbReference type="PANTHER" id="PTHR33199:SF14">
    <property type="entry name" value="MAC_PERFORIN DOMAIN PROTEIN"/>
    <property type="match status" value="1"/>
</dbReference>
<dbReference type="KEGG" id="cam:101497636"/>
<dbReference type="InterPro" id="IPR020864">
    <property type="entry name" value="MACPF"/>
</dbReference>
<gene>
    <name evidence="3" type="primary">LOC101497636</name>
</gene>
<accession>A0A1S2YFU8</accession>
<dbReference type="PROSITE" id="PS51412">
    <property type="entry name" value="MACPF_2"/>
    <property type="match status" value="1"/>
</dbReference>
<dbReference type="eggNOG" id="ENOG502QPZ4">
    <property type="taxonomic scope" value="Eukaryota"/>
</dbReference>
<evidence type="ECO:0000313" key="3">
    <source>
        <dbReference type="RefSeq" id="XP_004503875.1"/>
    </source>
</evidence>
<dbReference type="GO" id="GO:0005886">
    <property type="term" value="C:plasma membrane"/>
    <property type="evidence" value="ECO:0007669"/>
    <property type="project" value="TreeGrafter"/>
</dbReference>
<reference evidence="3" key="2">
    <citation type="submission" date="2025-08" db="UniProtKB">
        <authorList>
            <consortium name="RefSeq"/>
        </authorList>
    </citation>
    <scope>IDENTIFICATION</scope>
    <source>
        <tissue evidence="3">Etiolated seedlings</tissue>
    </source>
</reference>
<dbReference type="GeneID" id="101497636"/>
<dbReference type="PANTHER" id="PTHR33199">
    <property type="entry name" value="MACPF DOMAIN-CONTAINING PROTEIN CAD1"/>
    <property type="match status" value="1"/>
</dbReference>
<evidence type="ECO:0000313" key="2">
    <source>
        <dbReference type="Proteomes" id="UP000087171"/>
    </source>
</evidence>
<feature type="domain" description="MACPF" evidence="1">
    <location>
        <begin position="1"/>
        <end position="307"/>
    </location>
</feature>
<evidence type="ECO:0000259" key="1">
    <source>
        <dbReference type="PROSITE" id="PS51412"/>
    </source>
</evidence>
<proteinExistence type="predicted"/>
<organism evidence="2 3">
    <name type="scientific">Cicer arietinum</name>
    <name type="common">Chickpea</name>
    <name type="synonym">Garbanzo</name>
    <dbReference type="NCBI Taxonomy" id="3827"/>
    <lineage>
        <taxon>Eukaryota</taxon>
        <taxon>Viridiplantae</taxon>
        <taxon>Streptophyta</taxon>
        <taxon>Embryophyta</taxon>
        <taxon>Tracheophyta</taxon>
        <taxon>Spermatophyta</taxon>
        <taxon>Magnoliopsida</taxon>
        <taxon>eudicotyledons</taxon>
        <taxon>Gunneridae</taxon>
        <taxon>Pentapetalae</taxon>
        <taxon>rosids</taxon>
        <taxon>fabids</taxon>
        <taxon>Fabales</taxon>
        <taxon>Fabaceae</taxon>
        <taxon>Papilionoideae</taxon>
        <taxon>50 kb inversion clade</taxon>
        <taxon>NPAAA clade</taxon>
        <taxon>Hologalegina</taxon>
        <taxon>IRL clade</taxon>
        <taxon>Cicereae</taxon>
        <taxon>Cicer</taxon>
    </lineage>
</organism>
<sequence>MAVSSRFEAAQKAINSIGLGFDITLDINFHNCKTAPPLIFINANQQNYRHLEIPGGVSIPDVPNSIKCVRGESIRIHSDVLTLHQMLEHFNHEMHLVGDTASGHFCASFGLSGRCIKELGSIKSLAYDGWFIKRYAVELERYHGKLNDHVKEAVPSSWDPEALARFIEHFGTHVIVGVSMGGKDVLYVRQHEDTSDINDPASIQKLLKETASMKFKDSADNHLSASEDLSNKKKNVFMIHRRRGGSSKKMYHSEWLDTIDSEPDIISMHLLPLTSLLLGIRGSGFVTHAINLYLRYKPPIEDLHQFFEFQLPRQWAPILSEMRLGSYWKHQMNTWLRFNIFGPKLYINTYPVDVGNRPVIGLRLQLEGRRSNRLAIHLQHLTSLPKSLPLADNANAYLSCDSYSCSFHKKVKWSCFSYICTAPVESDDSLSIVTGAQLQVEKKCLLLRLRFSKVIGATLQKPPEWDQSCNIGQFKSMSRGVLAFVPKEGQRGRPKPGDVTIGSTTYSAALPAPVNTPKLQRYVDITEMMRGPEDTPGYWVVSGARLYVQNGKIYLLVKYSLLNFVIMQCENEAS</sequence>
<dbReference type="Proteomes" id="UP000087171">
    <property type="component" value="Chromosome Ca6"/>
</dbReference>
<reference evidence="2" key="1">
    <citation type="journal article" date="2013" name="Nat. Biotechnol.">
        <title>Draft genome sequence of chickpea (Cicer arietinum) provides a resource for trait improvement.</title>
        <authorList>
            <person name="Varshney R.K."/>
            <person name="Song C."/>
            <person name="Saxena R.K."/>
            <person name="Azam S."/>
            <person name="Yu S."/>
            <person name="Sharpe A.G."/>
            <person name="Cannon S."/>
            <person name="Baek J."/>
            <person name="Rosen B.D."/>
            <person name="Tar'an B."/>
            <person name="Millan T."/>
            <person name="Zhang X."/>
            <person name="Ramsay L.D."/>
            <person name="Iwata A."/>
            <person name="Wang Y."/>
            <person name="Nelson W."/>
            <person name="Farmer A.D."/>
            <person name="Gaur P.M."/>
            <person name="Soderlund C."/>
            <person name="Penmetsa R.V."/>
            <person name="Xu C."/>
            <person name="Bharti A.K."/>
            <person name="He W."/>
            <person name="Winter P."/>
            <person name="Zhao S."/>
            <person name="Hane J.K."/>
            <person name="Carrasquilla-Garcia N."/>
            <person name="Condie J.A."/>
            <person name="Upadhyaya H.D."/>
            <person name="Luo M.C."/>
            <person name="Thudi M."/>
            <person name="Gowda C.L."/>
            <person name="Singh N.P."/>
            <person name="Lichtenzveig J."/>
            <person name="Gali K.K."/>
            <person name="Rubio J."/>
            <person name="Nadarajan N."/>
            <person name="Dolezel J."/>
            <person name="Bansal K.C."/>
            <person name="Xu X."/>
            <person name="Edwards D."/>
            <person name="Zhang G."/>
            <person name="Kahl G."/>
            <person name="Gil J."/>
            <person name="Singh K.B."/>
            <person name="Datta S.K."/>
            <person name="Jackson S.A."/>
            <person name="Wang J."/>
            <person name="Cook D.R."/>
        </authorList>
    </citation>
    <scope>NUCLEOTIDE SEQUENCE [LARGE SCALE GENOMIC DNA]</scope>
    <source>
        <strain evidence="2">cv. CDC Frontier</strain>
    </source>
</reference>
<dbReference type="OrthoDB" id="1366754at2759"/>
<dbReference type="InterPro" id="IPR044663">
    <property type="entry name" value="CAD1/NSL1-like"/>
</dbReference>
<dbReference type="GO" id="GO:2000031">
    <property type="term" value="P:regulation of salicylic acid mediated signaling pathway"/>
    <property type="evidence" value="ECO:0007669"/>
    <property type="project" value="InterPro"/>
</dbReference>
<dbReference type="Pfam" id="PF01823">
    <property type="entry name" value="MACPF"/>
    <property type="match status" value="1"/>
</dbReference>
<dbReference type="PaxDb" id="3827-XP_004503875.1"/>
<dbReference type="GO" id="GO:0009626">
    <property type="term" value="P:plant-type hypersensitive response"/>
    <property type="evidence" value="ECO:0007669"/>
    <property type="project" value="TreeGrafter"/>
</dbReference>
<keyword evidence="2" id="KW-1185">Reference proteome</keyword>
<dbReference type="RefSeq" id="XP_004503875.1">
    <property type="nucleotide sequence ID" value="XM_004503818.3"/>
</dbReference>
<dbReference type="STRING" id="3827.A0A1S2YFU8"/>
<dbReference type="SMART" id="SM00457">
    <property type="entry name" value="MACPF"/>
    <property type="match status" value="1"/>
</dbReference>